<dbReference type="Gene3D" id="3.40.190.10">
    <property type="entry name" value="Periplasmic binding protein-like II"/>
    <property type="match status" value="2"/>
</dbReference>
<evidence type="ECO:0000256" key="3">
    <source>
        <dbReference type="ARBA" id="ARBA00022729"/>
    </source>
</evidence>
<reference evidence="6" key="1">
    <citation type="journal article" date="2019" name="Int. J. Syst. Evol. Microbiol.">
        <title>The Global Catalogue of Microorganisms (GCM) 10K type strain sequencing project: providing services to taxonomists for standard genome sequencing and annotation.</title>
        <authorList>
            <consortium name="The Broad Institute Genomics Platform"/>
            <consortium name="The Broad Institute Genome Sequencing Center for Infectious Disease"/>
            <person name="Wu L."/>
            <person name="Ma J."/>
        </authorList>
    </citation>
    <scope>NUCLEOTIDE SEQUENCE [LARGE SCALE GENOMIC DNA]</scope>
    <source>
        <strain evidence="6">JCM 31290</strain>
    </source>
</reference>
<sequence>MTNRHAAQPRGARMDRRHFLRGVGAATAGLAAATALSGCGTGTSRAAAGSGGKGSKTLVVRNSGGSYGDANQQAIYEPFTKETGIQVKVVNIQYAQMLAQIKQGRPEFDVIDDSMADFVLFHKEGATEELDHDRLKNFKNAGIAENLVTTNAVGKNYWASVMAYRTDAFGGKKPSSWADFWDTKAFPGNRALQALDADLPELEFALLADGVPLDKLYPLDVDRAFKVLGEIKSHVRKFWDTGALPGVLLGRKEVDASSVWHGRLDALIKGGAPLAYGWNGARRQSNALGIPKGAANLDAAYRLIDFSLRPEVQAAYAELYPMAPSVPAAYKKLKPATAENLASSPAHLKNGFDLDVEWWIKNQDAVSKRWQEWTHA</sequence>
<organism evidence="5 6">
    <name type="scientific">Streptomyces venetus</name>
    <dbReference type="NCBI Taxonomy" id="1701086"/>
    <lineage>
        <taxon>Bacteria</taxon>
        <taxon>Bacillati</taxon>
        <taxon>Actinomycetota</taxon>
        <taxon>Actinomycetes</taxon>
        <taxon>Kitasatosporales</taxon>
        <taxon>Streptomycetaceae</taxon>
        <taxon>Streptomyces</taxon>
    </lineage>
</organism>
<comment type="subcellular location">
    <subcellularLocation>
        <location evidence="1">Periplasm</location>
    </subcellularLocation>
</comment>
<evidence type="ECO:0000313" key="6">
    <source>
        <dbReference type="Proteomes" id="UP001501115"/>
    </source>
</evidence>
<dbReference type="CDD" id="cd13589">
    <property type="entry name" value="PBP2_polyamine_RpCGA009"/>
    <property type="match status" value="1"/>
</dbReference>
<dbReference type="PANTHER" id="PTHR30006">
    <property type="entry name" value="THIAMINE-BINDING PERIPLASMIC PROTEIN-RELATED"/>
    <property type="match status" value="1"/>
</dbReference>
<evidence type="ECO:0000256" key="1">
    <source>
        <dbReference type="ARBA" id="ARBA00004418"/>
    </source>
</evidence>
<gene>
    <name evidence="5" type="ORF">GCM10023086_30130</name>
</gene>
<dbReference type="Pfam" id="PF13416">
    <property type="entry name" value="SBP_bac_8"/>
    <property type="match status" value="1"/>
</dbReference>
<proteinExistence type="predicted"/>
<dbReference type="EMBL" id="BAABET010000004">
    <property type="protein sequence ID" value="GAA4310387.1"/>
    <property type="molecule type" value="Genomic_DNA"/>
</dbReference>
<protein>
    <submittedName>
        <fullName evidence="5">ABC transporter substrate-binding protein</fullName>
    </submittedName>
</protein>
<evidence type="ECO:0000256" key="2">
    <source>
        <dbReference type="ARBA" id="ARBA00022448"/>
    </source>
</evidence>
<dbReference type="PROSITE" id="PS51318">
    <property type="entry name" value="TAT"/>
    <property type="match status" value="1"/>
</dbReference>
<dbReference type="Proteomes" id="UP001501115">
    <property type="component" value="Unassembled WGS sequence"/>
</dbReference>
<dbReference type="SUPFAM" id="SSF53850">
    <property type="entry name" value="Periplasmic binding protein-like II"/>
    <property type="match status" value="1"/>
</dbReference>
<keyword evidence="3" id="KW-0732">Signal</keyword>
<evidence type="ECO:0000256" key="4">
    <source>
        <dbReference type="ARBA" id="ARBA00022764"/>
    </source>
</evidence>
<dbReference type="PANTHER" id="PTHR30006:SF3">
    <property type="entry name" value="THIAMINE-BINDING PERIPLASMIC PROTEIN"/>
    <property type="match status" value="1"/>
</dbReference>
<accession>A0ABP8FTF5</accession>
<dbReference type="InterPro" id="IPR006311">
    <property type="entry name" value="TAT_signal"/>
</dbReference>
<keyword evidence="6" id="KW-1185">Reference proteome</keyword>
<keyword evidence="4" id="KW-0574">Periplasm</keyword>
<dbReference type="InterPro" id="IPR006059">
    <property type="entry name" value="SBP"/>
</dbReference>
<dbReference type="RefSeq" id="WP_345661975.1">
    <property type="nucleotide sequence ID" value="NZ_BAABET010000004.1"/>
</dbReference>
<comment type="caution">
    <text evidence="5">The sequence shown here is derived from an EMBL/GenBank/DDBJ whole genome shotgun (WGS) entry which is preliminary data.</text>
</comment>
<evidence type="ECO:0000313" key="5">
    <source>
        <dbReference type="EMBL" id="GAA4310387.1"/>
    </source>
</evidence>
<name>A0ABP8FTF5_9ACTN</name>
<keyword evidence="2" id="KW-0813">Transport</keyword>